<reference evidence="3" key="1">
    <citation type="journal article" date="2019" name="Int. J. Syst. Evol. Microbiol.">
        <title>The Global Catalogue of Microorganisms (GCM) 10K type strain sequencing project: providing services to taxonomists for standard genome sequencing and annotation.</title>
        <authorList>
            <consortium name="The Broad Institute Genomics Platform"/>
            <consortium name="The Broad Institute Genome Sequencing Center for Infectious Disease"/>
            <person name="Wu L."/>
            <person name="Ma J."/>
        </authorList>
    </citation>
    <scope>NUCLEOTIDE SEQUENCE [LARGE SCALE GENOMIC DNA]</scope>
    <source>
        <strain evidence="3">CCUG 61697</strain>
    </source>
</reference>
<dbReference type="Proteomes" id="UP001597102">
    <property type="component" value="Unassembled WGS sequence"/>
</dbReference>
<dbReference type="InterPro" id="IPR036291">
    <property type="entry name" value="NAD(P)-bd_dom_sf"/>
</dbReference>
<dbReference type="SUPFAM" id="SSF51735">
    <property type="entry name" value="NAD(P)-binding Rossmann-fold domains"/>
    <property type="match status" value="1"/>
</dbReference>
<dbReference type="Pfam" id="PF01370">
    <property type="entry name" value="Epimerase"/>
    <property type="match status" value="1"/>
</dbReference>
<dbReference type="Gene3D" id="3.40.50.720">
    <property type="entry name" value="NAD(P)-binding Rossmann-like Domain"/>
    <property type="match status" value="1"/>
</dbReference>
<dbReference type="InterPro" id="IPR001509">
    <property type="entry name" value="Epimerase_deHydtase"/>
</dbReference>
<dbReference type="InterPro" id="IPR050177">
    <property type="entry name" value="Lipid_A_modif_metabolic_enz"/>
</dbReference>
<dbReference type="EMBL" id="JBHTJO010000002">
    <property type="protein sequence ID" value="MFD0988318.1"/>
    <property type="molecule type" value="Genomic_DNA"/>
</dbReference>
<evidence type="ECO:0000313" key="3">
    <source>
        <dbReference type="Proteomes" id="UP001597102"/>
    </source>
</evidence>
<name>A0ABW3JDD6_9HYPH</name>
<organism evidence="2 3">
    <name type="scientific">Methyloligella solikamskensis</name>
    <dbReference type="NCBI Taxonomy" id="1177756"/>
    <lineage>
        <taxon>Bacteria</taxon>
        <taxon>Pseudomonadati</taxon>
        <taxon>Pseudomonadota</taxon>
        <taxon>Alphaproteobacteria</taxon>
        <taxon>Hyphomicrobiales</taxon>
        <taxon>Hyphomicrobiaceae</taxon>
        <taxon>Methyloligella</taxon>
    </lineage>
</organism>
<proteinExistence type="predicted"/>
<dbReference type="RefSeq" id="WP_379091287.1">
    <property type="nucleotide sequence ID" value="NZ_JBHTJO010000002.1"/>
</dbReference>
<comment type="caution">
    <text evidence="2">The sequence shown here is derived from an EMBL/GenBank/DDBJ whole genome shotgun (WGS) entry which is preliminary data.</text>
</comment>
<sequence length="312" mass="33417">MTGTVLVTGASGFVGRQLVPALRDAGWTVRAACRDPKSLESIDRIETVALPDLGETVDWAPLLEGVTHVVHLAGVAHVPVSEEDERYDRINTDSVAALGAAAKGKVKRIVLMSSVRAQAGLSAEHPITETDEPQPTDPYGRSKLAAEAALKESGVEYTILRPAVVYGPGVKGNIASLASLARTPMPLPFNGLKNRRSLLAIENLIEAVKLALTEDAARNETFLVADPDPISVAGLVSAMREGLDRQPQLVGMPLGAVKRIMKSFGREADWDRISGNFIIDSRKLQGIGWDPQIETRDGIMKMMAAEGATQKL</sequence>
<evidence type="ECO:0000259" key="1">
    <source>
        <dbReference type="Pfam" id="PF01370"/>
    </source>
</evidence>
<protein>
    <submittedName>
        <fullName evidence="2">NAD-dependent epimerase/dehydratase family protein</fullName>
    </submittedName>
</protein>
<gene>
    <name evidence="2" type="ORF">ACFQ2F_14555</name>
</gene>
<feature type="domain" description="NAD-dependent epimerase/dehydratase" evidence="1">
    <location>
        <begin position="5"/>
        <end position="224"/>
    </location>
</feature>
<dbReference type="PANTHER" id="PTHR43245:SF58">
    <property type="entry name" value="BLL5923 PROTEIN"/>
    <property type="match status" value="1"/>
</dbReference>
<accession>A0ABW3JDD6</accession>
<evidence type="ECO:0000313" key="2">
    <source>
        <dbReference type="EMBL" id="MFD0988318.1"/>
    </source>
</evidence>
<keyword evidence="3" id="KW-1185">Reference proteome</keyword>
<dbReference type="PANTHER" id="PTHR43245">
    <property type="entry name" value="BIFUNCTIONAL POLYMYXIN RESISTANCE PROTEIN ARNA"/>
    <property type="match status" value="1"/>
</dbReference>